<feature type="domain" description="Calcineurin-like phosphoesterase" evidence="2">
    <location>
        <begin position="174"/>
        <end position="359"/>
    </location>
</feature>
<dbReference type="Pfam" id="PF00149">
    <property type="entry name" value="Metallophos"/>
    <property type="match status" value="1"/>
</dbReference>
<reference evidence="3 4" key="1">
    <citation type="journal article" date="2013" name="MBio">
        <title>Genome sequencing of the plant pathogen Taphrina deformans, the causal agent of peach leaf curl.</title>
        <authorList>
            <person name="Cisse O.H."/>
            <person name="Almeida J.M.G.C.F."/>
            <person name="Fonseca A."/>
            <person name="Kumar A.A."/>
            <person name="Salojaervi J."/>
            <person name="Overmyer K."/>
            <person name="Hauser P.M."/>
            <person name="Pagni M."/>
        </authorList>
    </citation>
    <scope>NUCLEOTIDE SEQUENCE [LARGE SCALE GENOMIC DNA]</scope>
    <source>
        <strain evidence="4">PYCC 5710 / ATCC 11124 / CBS 356.35 / IMI 108563 / JCM 9778 / NBRC 8474</strain>
    </source>
</reference>
<evidence type="ECO:0000259" key="2">
    <source>
        <dbReference type="Pfam" id="PF00149"/>
    </source>
</evidence>
<accession>R4XBD0</accession>
<dbReference type="eggNOG" id="KOG1378">
    <property type="taxonomic scope" value="Eukaryota"/>
</dbReference>
<dbReference type="InterPro" id="IPR039331">
    <property type="entry name" value="PAPs-like"/>
</dbReference>
<dbReference type="PANTHER" id="PTHR22953:SF153">
    <property type="entry name" value="PURPLE ACID PHOSPHATASE"/>
    <property type="match status" value="1"/>
</dbReference>
<evidence type="ECO:0000313" key="3">
    <source>
        <dbReference type="EMBL" id="CCG81666.1"/>
    </source>
</evidence>
<dbReference type="SUPFAM" id="SSF56300">
    <property type="entry name" value="Metallo-dependent phosphatases"/>
    <property type="match status" value="1"/>
</dbReference>
<comment type="caution">
    <text evidence="3">The sequence shown here is derived from an EMBL/GenBank/DDBJ whole genome shotgun (WGS) entry which is preliminary data.</text>
</comment>
<gene>
    <name evidence="3" type="ORF">TAPDE_001481</name>
</gene>
<dbReference type="EMBL" id="CAHR02000054">
    <property type="protein sequence ID" value="CCG81666.1"/>
    <property type="molecule type" value="Genomic_DNA"/>
</dbReference>
<dbReference type="InterPro" id="IPR004843">
    <property type="entry name" value="Calcineurin-like_PHP"/>
</dbReference>
<dbReference type="VEuPathDB" id="FungiDB:TAPDE_001481"/>
<dbReference type="AlphaFoldDB" id="R4XBD0"/>
<evidence type="ECO:0000313" key="4">
    <source>
        <dbReference type="Proteomes" id="UP000013776"/>
    </source>
</evidence>
<sequence>MRVDYVMRYRRRPLLVFLYLVAGLLLARFLFLRLEPWGHVQTSHLRWHSHGLLYSLGFASLLTKKPLLQVVSGQAIDVVFEIRHDLAQFLVSSPEEESPVTLYWAIDGKGPVTASAASILHDENDNAFVFRARIAHLLLAQSTFSYHIEIGTWRSEVYRSNLFAPSIKPNVLLFGVIGDNQFAAVKFSKILNRLRSTTGYLDAFIHLGDAVQDAVSARAWSTDFWDPLARNGMLDRPWIMLRGNHDAPSVYTSSPRGKDSSGYTSFLIEATNTFIMILDSNNDSGLQDRHIKSSLASDAAQSATRRIVLVHIPPFVEYWDPGPWRAGEKMWGAFVRDKWVPIFAAQNVDLVISGHQHNYQRGRKQGIMYVIAGGAGGTLDHDKVEDYSLDDGLTIIDHHFGVLELDIQGGIHWRLFLEDGTMADEFVI</sequence>
<dbReference type="PANTHER" id="PTHR22953">
    <property type="entry name" value="ACID PHOSPHATASE RELATED"/>
    <property type="match status" value="1"/>
</dbReference>
<dbReference type="InterPro" id="IPR029052">
    <property type="entry name" value="Metallo-depent_PP-like"/>
</dbReference>
<protein>
    <recommendedName>
        <fullName evidence="2">Calcineurin-like phosphoesterase domain-containing protein</fullName>
    </recommendedName>
</protein>
<keyword evidence="4" id="KW-1185">Reference proteome</keyword>
<name>R4XBD0_TAPDE</name>
<dbReference type="Gene3D" id="3.60.21.10">
    <property type="match status" value="1"/>
</dbReference>
<organism evidence="3 4">
    <name type="scientific">Taphrina deformans (strain PYCC 5710 / ATCC 11124 / CBS 356.35 / IMI 108563 / JCM 9778 / NBRC 8474)</name>
    <name type="common">Peach leaf curl fungus</name>
    <name type="synonym">Lalaria deformans</name>
    <dbReference type="NCBI Taxonomy" id="1097556"/>
    <lineage>
        <taxon>Eukaryota</taxon>
        <taxon>Fungi</taxon>
        <taxon>Dikarya</taxon>
        <taxon>Ascomycota</taxon>
        <taxon>Taphrinomycotina</taxon>
        <taxon>Taphrinomycetes</taxon>
        <taxon>Taphrinales</taxon>
        <taxon>Taphrinaceae</taxon>
        <taxon>Taphrina</taxon>
    </lineage>
</organism>
<dbReference type="Proteomes" id="UP000013776">
    <property type="component" value="Unassembled WGS sequence"/>
</dbReference>
<dbReference type="GO" id="GO:0003993">
    <property type="term" value="F:acid phosphatase activity"/>
    <property type="evidence" value="ECO:0007669"/>
    <property type="project" value="InterPro"/>
</dbReference>
<dbReference type="OrthoDB" id="45007at2759"/>
<dbReference type="STRING" id="1097556.R4XBD0"/>
<evidence type="ECO:0000256" key="1">
    <source>
        <dbReference type="ARBA" id="ARBA00022729"/>
    </source>
</evidence>
<keyword evidence="1" id="KW-0732">Signal</keyword>
<proteinExistence type="predicted"/>